<proteinExistence type="predicted"/>
<feature type="compositionally biased region" description="Pro residues" evidence="1">
    <location>
        <begin position="33"/>
        <end position="42"/>
    </location>
</feature>
<protein>
    <submittedName>
        <fullName evidence="2">Uncharacterized protein</fullName>
    </submittedName>
</protein>
<dbReference type="Proteomes" id="UP000028837">
    <property type="component" value="Unassembled WGS sequence"/>
</dbReference>
<gene>
    <name evidence="2" type="ORF">TGDOM2_263990</name>
</gene>
<dbReference type="AlphaFoldDB" id="A0A086JF69"/>
<feature type="region of interest" description="Disordered" evidence="1">
    <location>
        <begin position="23"/>
        <end position="52"/>
    </location>
</feature>
<evidence type="ECO:0000256" key="1">
    <source>
        <dbReference type="SAM" id="MobiDB-lite"/>
    </source>
</evidence>
<dbReference type="OrthoDB" id="329927at2759"/>
<evidence type="ECO:0000313" key="3">
    <source>
        <dbReference type="Proteomes" id="UP000028837"/>
    </source>
</evidence>
<evidence type="ECO:0000313" key="2">
    <source>
        <dbReference type="EMBL" id="KFG30787.1"/>
    </source>
</evidence>
<dbReference type="VEuPathDB" id="ToxoDB:TGDOM2_263990"/>
<reference evidence="2 3" key="1">
    <citation type="submission" date="2014-02" db="EMBL/GenBank/DDBJ databases">
        <authorList>
            <person name="Sibley D."/>
            <person name="Venepally P."/>
            <person name="Karamycheva S."/>
            <person name="Hadjithomas M."/>
            <person name="Khan A."/>
            <person name="Brunk B."/>
            <person name="Roos D."/>
            <person name="Caler E."/>
            <person name="Lorenzi H."/>
        </authorList>
    </citation>
    <scope>NUCLEOTIDE SEQUENCE [LARGE SCALE GENOMIC DNA]</scope>
    <source>
        <strain evidence="2 3">GAB2-2007-GAL-DOM2</strain>
    </source>
</reference>
<name>A0A086JF69_TOXGO</name>
<comment type="caution">
    <text evidence="2">The sequence shown here is derived from an EMBL/GenBank/DDBJ whole genome shotgun (WGS) entry which is preliminary data.</text>
</comment>
<sequence length="134" mass="15406">MVRNQRYPASPVQEIFLPEPVPFVQFDQTAPSPNSPPAPLPSPSLSQCEEQKDRYRDISSMFHRGVAGAEQVREAYNSMAKCFRRVSVAEVLESDPAFRQARNFTMDLKQAEDDQRYKQLQYGRVPSILTKYHL</sequence>
<dbReference type="EMBL" id="AHZU02001591">
    <property type="protein sequence ID" value="KFG30787.1"/>
    <property type="molecule type" value="Genomic_DNA"/>
</dbReference>
<dbReference type="SMR" id="A0A086JF69"/>
<organism evidence="2 3">
    <name type="scientific">Toxoplasma gondii GAB2-2007-GAL-DOM2</name>
    <dbReference type="NCBI Taxonomy" id="1130820"/>
    <lineage>
        <taxon>Eukaryota</taxon>
        <taxon>Sar</taxon>
        <taxon>Alveolata</taxon>
        <taxon>Apicomplexa</taxon>
        <taxon>Conoidasida</taxon>
        <taxon>Coccidia</taxon>
        <taxon>Eucoccidiorida</taxon>
        <taxon>Eimeriorina</taxon>
        <taxon>Sarcocystidae</taxon>
        <taxon>Toxoplasma</taxon>
    </lineage>
</organism>
<accession>A0A086JF69</accession>